<sequence>MADYFLSLPASLILWGKKAVFGTFFASAIICLGMSSMFHTPKVFYFMFVRVLGAASATVSMGDKFREPPLRCVRAGVFAGFSGVIPAVYYLIVFSKLSNMPLLDGCV</sequence>
<evidence type="ECO:0000313" key="2">
    <source>
        <dbReference type="EMBL" id="GFT76366.1"/>
    </source>
</evidence>
<organism evidence="2 3">
    <name type="scientific">Nephila pilipes</name>
    <name type="common">Giant wood spider</name>
    <name type="synonym">Nephila maculata</name>
    <dbReference type="NCBI Taxonomy" id="299642"/>
    <lineage>
        <taxon>Eukaryota</taxon>
        <taxon>Metazoa</taxon>
        <taxon>Ecdysozoa</taxon>
        <taxon>Arthropoda</taxon>
        <taxon>Chelicerata</taxon>
        <taxon>Arachnida</taxon>
        <taxon>Araneae</taxon>
        <taxon>Araneomorphae</taxon>
        <taxon>Entelegynae</taxon>
        <taxon>Araneoidea</taxon>
        <taxon>Nephilidae</taxon>
        <taxon>Nephila</taxon>
    </lineage>
</organism>
<gene>
    <name evidence="2" type="ORF">NPIL_318251</name>
</gene>
<keyword evidence="1" id="KW-0812">Transmembrane</keyword>
<feature type="transmembrane region" description="Helical" evidence="1">
    <location>
        <begin position="73"/>
        <end position="92"/>
    </location>
</feature>
<keyword evidence="1" id="KW-1133">Transmembrane helix</keyword>
<name>A0A8X6PKQ6_NEPPI</name>
<dbReference type="EMBL" id="BMAW01022125">
    <property type="protein sequence ID" value="GFT76366.1"/>
    <property type="molecule type" value="Genomic_DNA"/>
</dbReference>
<keyword evidence="1" id="KW-0472">Membrane</keyword>
<dbReference type="Proteomes" id="UP000887013">
    <property type="component" value="Unassembled WGS sequence"/>
</dbReference>
<proteinExistence type="predicted"/>
<protein>
    <submittedName>
        <fullName evidence="2">Putative adiponectin receptor protein</fullName>
    </submittedName>
</protein>
<dbReference type="AlphaFoldDB" id="A0A8X6PKQ6"/>
<reference evidence="2" key="1">
    <citation type="submission" date="2020-08" db="EMBL/GenBank/DDBJ databases">
        <title>Multicomponent nature underlies the extraordinary mechanical properties of spider dragline silk.</title>
        <authorList>
            <person name="Kono N."/>
            <person name="Nakamura H."/>
            <person name="Mori M."/>
            <person name="Yoshida Y."/>
            <person name="Ohtoshi R."/>
            <person name="Malay A.D."/>
            <person name="Moran D.A.P."/>
            <person name="Tomita M."/>
            <person name="Numata K."/>
            <person name="Arakawa K."/>
        </authorList>
    </citation>
    <scope>NUCLEOTIDE SEQUENCE</scope>
</reference>
<dbReference type="OrthoDB" id="5585746at2759"/>
<keyword evidence="2" id="KW-0675">Receptor</keyword>
<evidence type="ECO:0000313" key="3">
    <source>
        <dbReference type="Proteomes" id="UP000887013"/>
    </source>
</evidence>
<feature type="transmembrane region" description="Helical" evidence="1">
    <location>
        <begin position="20"/>
        <end position="38"/>
    </location>
</feature>
<comment type="caution">
    <text evidence="2">The sequence shown here is derived from an EMBL/GenBank/DDBJ whole genome shotgun (WGS) entry which is preliminary data.</text>
</comment>
<evidence type="ECO:0000256" key="1">
    <source>
        <dbReference type="SAM" id="Phobius"/>
    </source>
</evidence>
<keyword evidence="3" id="KW-1185">Reference proteome</keyword>
<accession>A0A8X6PKQ6</accession>